<keyword evidence="1" id="KW-0812">Transmembrane</keyword>
<feature type="transmembrane region" description="Helical" evidence="1">
    <location>
        <begin position="98"/>
        <end position="121"/>
    </location>
</feature>
<reference evidence="2 3" key="1">
    <citation type="submission" date="2018-04" db="EMBL/GenBank/DDBJ databases">
        <authorList>
            <person name="Huttner S."/>
            <person name="Dainat J."/>
        </authorList>
    </citation>
    <scope>NUCLEOTIDE SEQUENCE [LARGE SCALE GENOMIC DNA]</scope>
</reference>
<name>A0A446BGZ3_9PEZI</name>
<gene>
    <name evidence="2" type="ORF">TT172_LOCUS4201</name>
</gene>
<evidence type="ECO:0000313" key="3">
    <source>
        <dbReference type="Proteomes" id="UP000289323"/>
    </source>
</evidence>
<dbReference type="Proteomes" id="UP000289323">
    <property type="component" value="Unassembled WGS sequence"/>
</dbReference>
<dbReference type="AlphaFoldDB" id="A0A446BGZ3"/>
<sequence>MPLSPEEAREAANRLHDIELLRAERVVSHQEHDAARPPATVAVTPLETTWLAKLRRRLTFPRILRYLVYTIPPGLLILIPVFLASVPMAARGTRVTSIMPPVVTFAADTIDVVYKIIIAFWSSLLC</sequence>
<evidence type="ECO:0000256" key="1">
    <source>
        <dbReference type="SAM" id="Phobius"/>
    </source>
</evidence>
<feature type="transmembrane region" description="Helical" evidence="1">
    <location>
        <begin position="63"/>
        <end position="86"/>
    </location>
</feature>
<evidence type="ECO:0000313" key="2">
    <source>
        <dbReference type="EMBL" id="SPQ21782.1"/>
    </source>
</evidence>
<organism evidence="2 3">
    <name type="scientific">Thermothielavioides terrestris</name>
    <dbReference type="NCBI Taxonomy" id="2587410"/>
    <lineage>
        <taxon>Eukaryota</taxon>
        <taxon>Fungi</taxon>
        <taxon>Dikarya</taxon>
        <taxon>Ascomycota</taxon>
        <taxon>Pezizomycotina</taxon>
        <taxon>Sordariomycetes</taxon>
        <taxon>Sordariomycetidae</taxon>
        <taxon>Sordariales</taxon>
        <taxon>Chaetomiaceae</taxon>
        <taxon>Thermothielavioides</taxon>
    </lineage>
</organism>
<dbReference type="EMBL" id="OUUZ01000008">
    <property type="protein sequence ID" value="SPQ21782.1"/>
    <property type="molecule type" value="Genomic_DNA"/>
</dbReference>
<accession>A0A446BGZ3</accession>
<proteinExistence type="predicted"/>
<keyword evidence="1" id="KW-0472">Membrane</keyword>
<keyword evidence="1" id="KW-1133">Transmembrane helix</keyword>
<protein>
    <submittedName>
        <fullName evidence="2">Dd863abd-2be4-43ff-bb9e-2dcd3accaada</fullName>
    </submittedName>
</protein>